<comment type="caution">
    <text evidence="7">The sequence shown here is derived from an EMBL/GenBank/DDBJ whole genome shotgun (WGS) entry which is preliminary data.</text>
</comment>
<evidence type="ECO:0000256" key="5">
    <source>
        <dbReference type="ARBA" id="ARBA00023136"/>
    </source>
</evidence>
<dbReference type="PANTHER" id="PTHR30561:SF9">
    <property type="entry name" value="4-AMINO-4-DEOXY-L-ARABINOSE-PHOSPHOUNDECAPRENOL FLIPPASE SUBUNIT ARNF-RELATED"/>
    <property type="match status" value="1"/>
</dbReference>
<protein>
    <submittedName>
        <fullName evidence="7">EamA family transporter</fullName>
    </submittedName>
</protein>
<feature type="transmembrane region" description="Helical" evidence="6">
    <location>
        <begin position="102"/>
        <end position="119"/>
    </location>
</feature>
<accession>A0ABS7BJW3</accession>
<dbReference type="InterPro" id="IPR000390">
    <property type="entry name" value="Small_drug/metabolite_transptr"/>
</dbReference>
<feature type="transmembrane region" description="Helical" evidence="6">
    <location>
        <begin position="76"/>
        <end position="96"/>
    </location>
</feature>
<keyword evidence="8" id="KW-1185">Reference proteome</keyword>
<dbReference type="PANTHER" id="PTHR30561">
    <property type="entry name" value="SMR FAMILY PROTON-DEPENDENT DRUG EFFLUX TRANSPORTER SUGE"/>
    <property type="match status" value="1"/>
</dbReference>
<dbReference type="RefSeq" id="WP_183920954.1">
    <property type="nucleotide sequence ID" value="NZ_JAHXZN010000001.1"/>
</dbReference>
<evidence type="ECO:0000256" key="4">
    <source>
        <dbReference type="ARBA" id="ARBA00022989"/>
    </source>
</evidence>
<proteinExistence type="predicted"/>
<organism evidence="7 8">
    <name type="scientific">Sphingomonas citri</name>
    <dbReference type="NCBI Taxonomy" id="2862499"/>
    <lineage>
        <taxon>Bacteria</taxon>
        <taxon>Pseudomonadati</taxon>
        <taxon>Pseudomonadota</taxon>
        <taxon>Alphaproteobacteria</taxon>
        <taxon>Sphingomonadales</taxon>
        <taxon>Sphingomonadaceae</taxon>
        <taxon>Sphingomonas</taxon>
    </lineage>
</organism>
<evidence type="ECO:0000313" key="7">
    <source>
        <dbReference type="EMBL" id="MBW6529904.1"/>
    </source>
</evidence>
<feature type="transmembrane region" description="Helical" evidence="6">
    <location>
        <begin position="50"/>
        <end position="69"/>
    </location>
</feature>
<evidence type="ECO:0000256" key="2">
    <source>
        <dbReference type="ARBA" id="ARBA00022475"/>
    </source>
</evidence>
<dbReference type="SUPFAM" id="SSF103481">
    <property type="entry name" value="Multidrug resistance efflux transporter EmrE"/>
    <property type="match status" value="1"/>
</dbReference>
<evidence type="ECO:0000256" key="6">
    <source>
        <dbReference type="SAM" id="Phobius"/>
    </source>
</evidence>
<comment type="subcellular location">
    <subcellularLocation>
        <location evidence="1">Cell membrane</location>
        <topology evidence="1">Multi-pass membrane protein</topology>
    </subcellularLocation>
</comment>
<name>A0ABS7BJW3_9SPHN</name>
<keyword evidence="4 6" id="KW-1133">Transmembrane helix</keyword>
<evidence type="ECO:0000256" key="3">
    <source>
        <dbReference type="ARBA" id="ARBA00022692"/>
    </source>
</evidence>
<evidence type="ECO:0000256" key="1">
    <source>
        <dbReference type="ARBA" id="ARBA00004651"/>
    </source>
</evidence>
<sequence>MTLALFALIVVSVSLNALAQVALRKAMTFRALPALSEPIALGTSLVANPWLWAGMACYAASIGLWLVVLSRTQVSVAYPMLSMGYVLAAVLGVLFLSETVGPARAAGIALICLGVLVVGKTA</sequence>
<evidence type="ECO:0000313" key="8">
    <source>
        <dbReference type="Proteomes" id="UP000759103"/>
    </source>
</evidence>
<dbReference type="InterPro" id="IPR037185">
    <property type="entry name" value="EmrE-like"/>
</dbReference>
<keyword evidence="3 6" id="KW-0812">Transmembrane</keyword>
<dbReference type="Proteomes" id="UP000759103">
    <property type="component" value="Unassembled WGS sequence"/>
</dbReference>
<reference evidence="7 8" key="1">
    <citation type="submission" date="2021-07" db="EMBL/GenBank/DDBJ databases">
        <title>Sphingomonas sp.</title>
        <authorList>
            <person name="Feng G."/>
            <person name="Li J."/>
            <person name="Pan M."/>
        </authorList>
    </citation>
    <scope>NUCLEOTIDE SEQUENCE [LARGE SCALE GENOMIC DNA]</scope>
    <source>
        <strain evidence="7 8">RRHST34</strain>
    </source>
</reference>
<gene>
    <name evidence="7" type="ORF">KZ820_04085</name>
</gene>
<dbReference type="Gene3D" id="1.10.3730.20">
    <property type="match status" value="1"/>
</dbReference>
<keyword evidence="2" id="KW-1003">Cell membrane</keyword>
<dbReference type="EMBL" id="JAHXZN010000001">
    <property type="protein sequence ID" value="MBW6529904.1"/>
    <property type="molecule type" value="Genomic_DNA"/>
</dbReference>
<keyword evidence="5 6" id="KW-0472">Membrane</keyword>